<accession>A0ABD1FAZ4</accession>
<keyword evidence="2" id="KW-1185">Reference proteome</keyword>
<organism evidence="1 2">
    <name type="scientific">Hypothenemus hampei</name>
    <name type="common">Coffee berry borer</name>
    <dbReference type="NCBI Taxonomy" id="57062"/>
    <lineage>
        <taxon>Eukaryota</taxon>
        <taxon>Metazoa</taxon>
        <taxon>Ecdysozoa</taxon>
        <taxon>Arthropoda</taxon>
        <taxon>Hexapoda</taxon>
        <taxon>Insecta</taxon>
        <taxon>Pterygota</taxon>
        <taxon>Neoptera</taxon>
        <taxon>Endopterygota</taxon>
        <taxon>Coleoptera</taxon>
        <taxon>Polyphaga</taxon>
        <taxon>Cucujiformia</taxon>
        <taxon>Curculionidae</taxon>
        <taxon>Scolytinae</taxon>
        <taxon>Hypothenemus</taxon>
    </lineage>
</organism>
<dbReference type="EMBL" id="JBDJPC010000001">
    <property type="protein sequence ID" value="KAL1516272.1"/>
    <property type="molecule type" value="Genomic_DNA"/>
</dbReference>
<evidence type="ECO:0000313" key="1">
    <source>
        <dbReference type="EMBL" id="KAL1516272.1"/>
    </source>
</evidence>
<proteinExistence type="predicted"/>
<sequence length="108" mass="11934">MTKSGQAAVKAKKYKYEEQLGFLVPYMEERITHSNVVASDNQTLSVNSDTDVYQSQLIAGNNEADTGVNEFEDTINSNNDGPAEIPTSIDTTPKVSVLSKEYRNLEKT</sequence>
<dbReference type="AlphaFoldDB" id="A0ABD1FAZ4"/>
<comment type="caution">
    <text evidence="1">The sequence shown here is derived from an EMBL/GenBank/DDBJ whole genome shotgun (WGS) entry which is preliminary data.</text>
</comment>
<gene>
    <name evidence="1" type="ORF">ABEB36_000191</name>
</gene>
<protein>
    <submittedName>
        <fullName evidence="1">Uncharacterized protein</fullName>
    </submittedName>
</protein>
<evidence type="ECO:0000313" key="2">
    <source>
        <dbReference type="Proteomes" id="UP001566132"/>
    </source>
</evidence>
<reference evidence="1 2" key="1">
    <citation type="submission" date="2024-05" db="EMBL/GenBank/DDBJ databases">
        <title>Genetic variation in Jamaican populations of the coffee berry borer (Hypothenemus hampei).</title>
        <authorList>
            <person name="Errbii M."/>
            <person name="Myrie A."/>
        </authorList>
    </citation>
    <scope>NUCLEOTIDE SEQUENCE [LARGE SCALE GENOMIC DNA]</scope>
    <source>
        <strain evidence="1">JA-Hopewell-2020-01-JO</strain>
        <tissue evidence="1">Whole body</tissue>
    </source>
</reference>
<dbReference type="Proteomes" id="UP001566132">
    <property type="component" value="Unassembled WGS sequence"/>
</dbReference>
<name>A0ABD1FAZ4_HYPHA</name>